<accession>A0ABN9T7I1</accession>
<evidence type="ECO:0000313" key="7">
    <source>
        <dbReference type="EMBL" id="CAK0841057.1"/>
    </source>
</evidence>
<keyword evidence="5" id="KW-1133">Transmembrane helix</keyword>
<keyword evidence="8" id="KW-1185">Reference proteome</keyword>
<keyword evidence="5" id="KW-0812">Transmembrane</keyword>
<reference evidence="7" key="1">
    <citation type="submission" date="2023-10" db="EMBL/GenBank/DDBJ databases">
        <authorList>
            <person name="Chen Y."/>
            <person name="Shah S."/>
            <person name="Dougan E. K."/>
            <person name="Thang M."/>
            <person name="Chan C."/>
        </authorList>
    </citation>
    <scope>NUCLEOTIDE SEQUENCE [LARGE SCALE GENOMIC DNA]</scope>
</reference>
<dbReference type="Gene3D" id="3.20.20.80">
    <property type="entry name" value="Glycosidases"/>
    <property type="match status" value="1"/>
</dbReference>
<dbReference type="InterPro" id="IPR017853">
    <property type="entry name" value="GH"/>
</dbReference>
<name>A0ABN9T7I1_9DINO</name>
<keyword evidence="5" id="KW-0472">Membrane</keyword>
<dbReference type="InterPro" id="IPR001547">
    <property type="entry name" value="Glyco_hydro_5"/>
</dbReference>
<dbReference type="SUPFAM" id="SSF51445">
    <property type="entry name" value="(Trans)glycosidases"/>
    <property type="match status" value="1"/>
</dbReference>
<proteinExistence type="inferred from homology"/>
<evidence type="ECO:0000256" key="4">
    <source>
        <dbReference type="RuleBase" id="RU361153"/>
    </source>
</evidence>
<evidence type="ECO:0000256" key="2">
    <source>
        <dbReference type="ARBA" id="ARBA00022801"/>
    </source>
</evidence>
<comment type="similarity">
    <text evidence="1 4">Belongs to the glycosyl hydrolase 5 (cellulase A) family.</text>
</comment>
<comment type="caution">
    <text evidence="7">The sequence shown here is derived from an EMBL/GenBank/DDBJ whole genome shotgun (WGS) entry which is preliminary data.</text>
</comment>
<protein>
    <recommendedName>
        <fullName evidence="6">Glycoside hydrolase family 5 domain-containing protein</fullName>
    </recommendedName>
</protein>
<dbReference type="Proteomes" id="UP001189429">
    <property type="component" value="Unassembled WGS sequence"/>
</dbReference>
<dbReference type="PANTHER" id="PTHR34142:SF1">
    <property type="entry name" value="GLYCOSIDE HYDROLASE FAMILY 5 DOMAIN-CONTAINING PROTEIN"/>
    <property type="match status" value="1"/>
</dbReference>
<dbReference type="PANTHER" id="PTHR34142">
    <property type="entry name" value="ENDO-BETA-1,4-GLUCANASE A"/>
    <property type="match status" value="1"/>
</dbReference>
<feature type="transmembrane region" description="Helical" evidence="5">
    <location>
        <begin position="501"/>
        <end position="522"/>
    </location>
</feature>
<dbReference type="Pfam" id="PF00150">
    <property type="entry name" value="Cellulase"/>
    <property type="match status" value="1"/>
</dbReference>
<keyword evidence="3 4" id="KW-0326">Glycosidase</keyword>
<gene>
    <name evidence="7" type="ORF">PCOR1329_LOCUS36352</name>
</gene>
<organism evidence="7 8">
    <name type="scientific">Prorocentrum cordatum</name>
    <dbReference type="NCBI Taxonomy" id="2364126"/>
    <lineage>
        <taxon>Eukaryota</taxon>
        <taxon>Sar</taxon>
        <taxon>Alveolata</taxon>
        <taxon>Dinophyceae</taxon>
        <taxon>Prorocentrales</taxon>
        <taxon>Prorocentraceae</taxon>
        <taxon>Prorocentrum</taxon>
    </lineage>
</organism>
<evidence type="ECO:0000313" key="8">
    <source>
        <dbReference type="Proteomes" id="UP001189429"/>
    </source>
</evidence>
<feature type="domain" description="Glycoside hydrolase family 5" evidence="6">
    <location>
        <begin position="175"/>
        <end position="416"/>
    </location>
</feature>
<evidence type="ECO:0000256" key="5">
    <source>
        <dbReference type="SAM" id="Phobius"/>
    </source>
</evidence>
<evidence type="ECO:0000259" key="6">
    <source>
        <dbReference type="Pfam" id="PF00150"/>
    </source>
</evidence>
<sequence length="554" mass="58920">MAPKGTVVVVSTMAAFTTRIRTSMAADGGFCCWAADDLTDFCGTCLPMAIAGPTSYCSKSQAACGSCGSATWCEESTESHEEVSAGTELILGFDGTQALAEGSAISLRVGGKTYNVTVVDSSFEAFPTPAPTPAPTAAAPAPTPAPALVAGTLVPNVEAVQQHGRLRVQGNTIVGEHGMPVRLRGMSMFWSQWMGDYWNPDTIRWLKEDWHVSFIRAAMGVEQGGYLENPGAETAKLQAVVDACIDAGIYVVIDWHAYHGEDHVEEAKAFFGEMAQKYGDKPHVLFETYNEPQQVDWSGVIKPYHEQVVPVIRKHSDNIIILGTRTWSQEVDVASQDPVHGDNLAYTVHFYAASMGADLRGKVSAALANGAAIFATEWGTCEYTGDGRLDLEESQAWQDFMEENHISDSNWAISNKEESCSALRGGASGSGGWSEGDLTESGSWVRRSIREYNSDGPLQASVSAASPVASGGQLEKVVMKKHAMMRGPVRLPGGSSGERHAAALASLAACAGVALALTAWAARARRAAGVARFLAVDRQPLDIPSGSDALPQAQ</sequence>
<evidence type="ECO:0000256" key="3">
    <source>
        <dbReference type="ARBA" id="ARBA00023295"/>
    </source>
</evidence>
<dbReference type="EMBL" id="CAUYUJ010014424">
    <property type="protein sequence ID" value="CAK0841057.1"/>
    <property type="molecule type" value="Genomic_DNA"/>
</dbReference>
<keyword evidence="2 4" id="KW-0378">Hydrolase</keyword>
<evidence type="ECO:0000256" key="1">
    <source>
        <dbReference type="ARBA" id="ARBA00005641"/>
    </source>
</evidence>